<organism evidence="3 5">
    <name type="scientific">Mycena chlorophos</name>
    <name type="common">Agaric fungus</name>
    <name type="synonym">Agaricus chlorophos</name>
    <dbReference type="NCBI Taxonomy" id="658473"/>
    <lineage>
        <taxon>Eukaryota</taxon>
        <taxon>Fungi</taxon>
        <taxon>Dikarya</taxon>
        <taxon>Basidiomycota</taxon>
        <taxon>Agaricomycotina</taxon>
        <taxon>Agaricomycetes</taxon>
        <taxon>Agaricomycetidae</taxon>
        <taxon>Agaricales</taxon>
        <taxon>Marasmiineae</taxon>
        <taxon>Mycenaceae</taxon>
        <taxon>Mycena</taxon>
    </lineage>
</organism>
<evidence type="ECO:0000313" key="4">
    <source>
        <dbReference type="EMBL" id="KAF7288857.1"/>
    </source>
</evidence>
<dbReference type="EMBL" id="JACAZE010000031">
    <property type="protein sequence ID" value="KAF7288857.1"/>
    <property type="molecule type" value="Genomic_DNA"/>
</dbReference>
<keyword evidence="1" id="KW-0472">Membrane</keyword>
<evidence type="ECO:0000313" key="3">
    <source>
        <dbReference type="EMBL" id="KAF7288335.1"/>
    </source>
</evidence>
<evidence type="ECO:0000313" key="5">
    <source>
        <dbReference type="Proteomes" id="UP000613580"/>
    </source>
</evidence>
<comment type="caution">
    <text evidence="3">The sequence shown here is derived from an EMBL/GenBank/DDBJ whole genome shotgun (WGS) entry which is preliminary data.</text>
</comment>
<name>A0A8H6RUZ9_MYCCL</name>
<feature type="transmembrane region" description="Helical" evidence="1">
    <location>
        <begin position="157"/>
        <end position="179"/>
    </location>
</feature>
<protein>
    <recommendedName>
        <fullName evidence="2">DUF6534 domain-containing protein</fullName>
    </recommendedName>
</protein>
<dbReference type="InterPro" id="IPR045339">
    <property type="entry name" value="DUF6534"/>
</dbReference>
<sequence length="315" mass="35213">MAPNPATIAHGPMLLGTIFNVMLMGVLIMQVYIYATTYKRDSKWIKWFIFVLTFADTMNTVFDIWYMYDCLILHFGDFEYLTSGNWIFATDPAMVAIVGAMTEGFYAWRIYALTKNVWITGLVVLCATCDFFGGMATAAAISYIPQFARFQQFEATVIVWIVGATTADLIIVGTLVFYLNTHRTGFASTDTKLDKLIRITIQTGMISFIFSVVHLSLYLGYSTGLHLLFNFPQSKLYSNSLMSTLNARGGWGQRTDNNTAGPGVDSRGNTIPLQVSVGVHSFSTPNTVGKSRVDTTRSDMIDMDRELGRNYKYEG</sequence>
<dbReference type="Proteomes" id="UP000613580">
    <property type="component" value="Unassembled WGS sequence"/>
</dbReference>
<dbReference type="OrthoDB" id="3183258at2759"/>
<dbReference type="EMBL" id="JACAZE010000039">
    <property type="protein sequence ID" value="KAF7288335.1"/>
    <property type="molecule type" value="Genomic_DNA"/>
</dbReference>
<keyword evidence="1" id="KW-0812">Transmembrane</keyword>
<accession>A0A8H6RUZ9</accession>
<dbReference type="Pfam" id="PF20152">
    <property type="entry name" value="DUF6534"/>
    <property type="match status" value="1"/>
</dbReference>
<gene>
    <name evidence="4" type="ORF">HMN09_01368100</name>
    <name evidence="3" type="ORF">HMN09_01403200</name>
</gene>
<reference evidence="3" key="1">
    <citation type="submission" date="2020-05" db="EMBL/GenBank/DDBJ databases">
        <title>Mycena genomes resolve the evolution of fungal bioluminescence.</title>
        <authorList>
            <person name="Tsai I.J."/>
        </authorList>
    </citation>
    <scope>NUCLEOTIDE SEQUENCE</scope>
    <source>
        <strain evidence="3">110903Hualien_Pintung</strain>
    </source>
</reference>
<evidence type="ECO:0000256" key="1">
    <source>
        <dbReference type="SAM" id="Phobius"/>
    </source>
</evidence>
<dbReference type="AlphaFoldDB" id="A0A8H6RUZ9"/>
<feature type="transmembrane region" description="Helical" evidence="1">
    <location>
        <begin position="86"/>
        <end position="106"/>
    </location>
</feature>
<evidence type="ECO:0000259" key="2">
    <source>
        <dbReference type="Pfam" id="PF20152"/>
    </source>
</evidence>
<dbReference type="PANTHER" id="PTHR40465">
    <property type="entry name" value="CHROMOSOME 1, WHOLE GENOME SHOTGUN SEQUENCE"/>
    <property type="match status" value="1"/>
</dbReference>
<feature type="transmembrane region" description="Helical" evidence="1">
    <location>
        <begin position="12"/>
        <end position="35"/>
    </location>
</feature>
<keyword evidence="1" id="KW-1133">Transmembrane helix</keyword>
<proteinExistence type="predicted"/>
<feature type="transmembrane region" description="Helical" evidence="1">
    <location>
        <begin position="47"/>
        <end position="66"/>
    </location>
</feature>
<feature type="domain" description="DUF6534" evidence="2">
    <location>
        <begin position="165"/>
        <end position="248"/>
    </location>
</feature>
<feature type="transmembrane region" description="Helical" evidence="1">
    <location>
        <begin position="199"/>
        <end position="221"/>
    </location>
</feature>
<keyword evidence="5" id="KW-1185">Reference proteome</keyword>
<dbReference type="PANTHER" id="PTHR40465:SF1">
    <property type="entry name" value="DUF6534 DOMAIN-CONTAINING PROTEIN"/>
    <property type="match status" value="1"/>
</dbReference>
<feature type="transmembrane region" description="Helical" evidence="1">
    <location>
        <begin position="118"/>
        <end position="145"/>
    </location>
</feature>